<gene>
    <name evidence="1" type="ORF">SAMN05661012_06488</name>
    <name evidence="2" type="ORF">SR876_29085</name>
</gene>
<accession>A0A1K1SZK6</accession>
<evidence type="ECO:0000313" key="2">
    <source>
        <dbReference type="EMBL" id="WQG88988.1"/>
    </source>
</evidence>
<dbReference type="Proteomes" id="UP000183788">
    <property type="component" value="Unassembled WGS sequence"/>
</dbReference>
<organism evidence="1 3">
    <name type="scientific">Chitinophaga sancti</name>
    <dbReference type="NCBI Taxonomy" id="1004"/>
    <lineage>
        <taxon>Bacteria</taxon>
        <taxon>Pseudomonadati</taxon>
        <taxon>Bacteroidota</taxon>
        <taxon>Chitinophagia</taxon>
        <taxon>Chitinophagales</taxon>
        <taxon>Chitinophagaceae</taxon>
        <taxon>Chitinophaga</taxon>
    </lineage>
</organism>
<dbReference type="STRING" id="1004.SAMN05661012_06488"/>
<protein>
    <submittedName>
        <fullName evidence="1">Uncharacterized protein</fullName>
    </submittedName>
</protein>
<evidence type="ECO:0000313" key="1">
    <source>
        <dbReference type="EMBL" id="SFW89784.1"/>
    </source>
</evidence>
<sequence length="297" mass="34404">MTEGKNFSQQGIEFDQTTISNEFSSFVWKAVLKDASFLEWLNFWEALYRSDRTLDAITTIINQYIPYGDNELLSLWRLHQKWQKTTSVDRIKEILGASISESRSRFQFQLKDEKDDDQQNKIIKKYTGMRNGYLLISISGEIDINDLNGIIADSGRFYKELMNVHMMAAHGVSLDRYRIYKNTYTWLCAEGVDKVYGDLHIEMKQQKGGYRIHVQGKHFILNKLKTMIGSVPGCYPADAAETSLLKLQLAQWFIPLSVTFRAIGFTANEPNSFCESFLPFARKVITHAYEIELFRIK</sequence>
<proteinExistence type="predicted"/>
<dbReference type="RefSeq" id="WP_072366391.1">
    <property type="nucleotide sequence ID" value="NZ_CP139972.1"/>
</dbReference>
<reference evidence="2 4" key="2">
    <citation type="submission" date="2023-11" db="EMBL/GenBank/DDBJ databases">
        <title>MicrobeMod: A computational toolkit for identifying prokaryotic methylation and restriction-modification with nanopore sequencing.</title>
        <authorList>
            <person name="Crits-Christoph A."/>
            <person name="Kang S.C."/>
            <person name="Lee H."/>
            <person name="Ostrov N."/>
        </authorList>
    </citation>
    <scope>NUCLEOTIDE SEQUENCE [LARGE SCALE GENOMIC DNA]</scope>
    <source>
        <strain evidence="2 4">ATCC 23090</strain>
    </source>
</reference>
<evidence type="ECO:0000313" key="4">
    <source>
        <dbReference type="Proteomes" id="UP001326715"/>
    </source>
</evidence>
<dbReference type="EMBL" id="FPIZ01000043">
    <property type="protein sequence ID" value="SFW89784.1"/>
    <property type="molecule type" value="Genomic_DNA"/>
</dbReference>
<reference evidence="1 3" key="1">
    <citation type="submission" date="2016-11" db="EMBL/GenBank/DDBJ databases">
        <authorList>
            <person name="Jaros S."/>
            <person name="Januszkiewicz K."/>
            <person name="Wedrychowicz H."/>
        </authorList>
    </citation>
    <scope>NUCLEOTIDE SEQUENCE [LARGE SCALE GENOMIC DNA]</scope>
    <source>
        <strain evidence="1 3">DSM 784</strain>
    </source>
</reference>
<evidence type="ECO:0000313" key="3">
    <source>
        <dbReference type="Proteomes" id="UP000183788"/>
    </source>
</evidence>
<dbReference type="AlphaFoldDB" id="A0A1K1SZK6"/>
<dbReference type="Proteomes" id="UP001326715">
    <property type="component" value="Chromosome"/>
</dbReference>
<keyword evidence="4" id="KW-1185">Reference proteome</keyword>
<dbReference type="EMBL" id="CP140154">
    <property type="protein sequence ID" value="WQG88988.1"/>
    <property type="molecule type" value="Genomic_DNA"/>
</dbReference>
<name>A0A1K1SZK6_9BACT</name>